<feature type="transmembrane region" description="Helical" evidence="7">
    <location>
        <begin position="257"/>
        <end position="277"/>
    </location>
</feature>
<dbReference type="Proteomes" id="UP000233256">
    <property type="component" value="Unassembled WGS sequence"/>
</dbReference>
<gene>
    <name evidence="8" type="ORF">CVV64_05385</name>
</gene>
<dbReference type="EMBL" id="PGXC01000003">
    <property type="protein sequence ID" value="PKK91203.1"/>
    <property type="molecule type" value="Genomic_DNA"/>
</dbReference>
<protein>
    <recommendedName>
        <fullName evidence="10">Metal ABC transporter permease</fullName>
    </recommendedName>
</protein>
<evidence type="ECO:0000256" key="5">
    <source>
        <dbReference type="ARBA" id="ARBA00023136"/>
    </source>
</evidence>
<evidence type="ECO:0000256" key="1">
    <source>
        <dbReference type="ARBA" id="ARBA00004141"/>
    </source>
</evidence>
<dbReference type="Pfam" id="PF00950">
    <property type="entry name" value="ABC-3"/>
    <property type="match status" value="1"/>
</dbReference>
<feature type="transmembrane region" description="Helical" evidence="7">
    <location>
        <begin position="12"/>
        <end position="36"/>
    </location>
</feature>
<reference evidence="8 9" key="1">
    <citation type="journal article" date="2017" name="ISME J.">
        <title>Potential for microbial H2 and metal transformations associated with novel bacteria and archaea in deep terrestrial subsurface sediments.</title>
        <authorList>
            <person name="Hernsdorf A.W."/>
            <person name="Amano Y."/>
            <person name="Miyakawa K."/>
            <person name="Ise K."/>
            <person name="Suzuki Y."/>
            <person name="Anantharaman K."/>
            <person name="Probst A."/>
            <person name="Burstein D."/>
            <person name="Thomas B.C."/>
            <person name="Banfield J.F."/>
        </authorList>
    </citation>
    <scope>NUCLEOTIDE SEQUENCE [LARGE SCALE GENOMIC DNA]</scope>
    <source>
        <strain evidence="8">HGW-Wallbacteria-1</strain>
    </source>
</reference>
<accession>A0A2N1PS89</accession>
<comment type="caution">
    <text evidence="8">The sequence shown here is derived from an EMBL/GenBank/DDBJ whole genome shotgun (WGS) entry which is preliminary data.</text>
</comment>
<dbReference type="GO" id="GO:0010043">
    <property type="term" value="P:response to zinc ion"/>
    <property type="evidence" value="ECO:0007669"/>
    <property type="project" value="TreeGrafter"/>
</dbReference>
<keyword evidence="6" id="KW-0813">Transport</keyword>
<evidence type="ECO:0000256" key="7">
    <source>
        <dbReference type="SAM" id="Phobius"/>
    </source>
</evidence>
<sequence>MDQFLIDLRELPFLWNAVAAAILASLACGVVGSYVVVRRITYIASAISHCVLGGMGAARFLDVRYGFTWFKPVYGALIAAFLAALIIGWLSIRSRDREDTAIGAVWALGMASGVLFISATPGYNQDLMSYLFGNILMVGSSDLILIGILDLFILVTVFLFHNRLTAVCFDEEFARTRGVSTHFHYTLLLLLTAITVVLLVSVVGIVMVIALLTLPVAISSRFVTRLSSMMIVSAILCCCFTLSGLVFSYGADLPPGALSIVIAGCAYFLILGLERVAEMKILRRERVSPLS</sequence>
<evidence type="ECO:0000256" key="2">
    <source>
        <dbReference type="ARBA" id="ARBA00008034"/>
    </source>
</evidence>
<keyword evidence="3 6" id="KW-0812">Transmembrane</keyword>
<feature type="transmembrane region" description="Helical" evidence="7">
    <location>
        <begin position="135"/>
        <end position="160"/>
    </location>
</feature>
<dbReference type="Gene3D" id="1.10.3470.10">
    <property type="entry name" value="ABC transporter involved in vitamin B12 uptake, BtuC"/>
    <property type="match status" value="1"/>
</dbReference>
<dbReference type="InterPro" id="IPR037294">
    <property type="entry name" value="ABC_BtuC-like"/>
</dbReference>
<dbReference type="CDD" id="cd06550">
    <property type="entry name" value="TM_ABC_iron-siderophores_like"/>
    <property type="match status" value="1"/>
</dbReference>
<dbReference type="SUPFAM" id="SSF81345">
    <property type="entry name" value="ABC transporter involved in vitamin B12 uptake, BtuC"/>
    <property type="match status" value="1"/>
</dbReference>
<feature type="transmembrane region" description="Helical" evidence="7">
    <location>
        <begin position="230"/>
        <end position="251"/>
    </location>
</feature>
<feature type="transmembrane region" description="Helical" evidence="7">
    <location>
        <begin position="185"/>
        <end position="218"/>
    </location>
</feature>
<organism evidence="8 9">
    <name type="scientific">Candidatus Wallbacteria bacterium HGW-Wallbacteria-1</name>
    <dbReference type="NCBI Taxonomy" id="2013854"/>
    <lineage>
        <taxon>Bacteria</taxon>
        <taxon>Candidatus Walliibacteriota</taxon>
    </lineage>
</organism>
<dbReference type="InterPro" id="IPR001626">
    <property type="entry name" value="ABC_TroCD"/>
</dbReference>
<proteinExistence type="inferred from homology"/>
<feature type="transmembrane region" description="Helical" evidence="7">
    <location>
        <begin position="104"/>
        <end position="123"/>
    </location>
</feature>
<evidence type="ECO:0008006" key="10">
    <source>
        <dbReference type="Google" id="ProtNLM"/>
    </source>
</evidence>
<feature type="transmembrane region" description="Helical" evidence="7">
    <location>
        <begin position="42"/>
        <end position="61"/>
    </location>
</feature>
<dbReference type="PANTHER" id="PTHR30477">
    <property type="entry name" value="ABC-TRANSPORTER METAL-BINDING PROTEIN"/>
    <property type="match status" value="1"/>
</dbReference>
<comment type="subcellular location">
    <subcellularLocation>
        <location evidence="6">Cell membrane</location>
        <topology evidence="6">Multi-pass membrane protein</topology>
    </subcellularLocation>
    <subcellularLocation>
        <location evidence="1">Membrane</location>
        <topology evidence="1">Multi-pass membrane protein</topology>
    </subcellularLocation>
</comment>
<evidence type="ECO:0000313" key="8">
    <source>
        <dbReference type="EMBL" id="PKK91203.1"/>
    </source>
</evidence>
<name>A0A2N1PS89_9BACT</name>
<comment type="similarity">
    <text evidence="2 6">Belongs to the ABC-3 integral membrane protein family.</text>
</comment>
<evidence type="ECO:0000313" key="9">
    <source>
        <dbReference type="Proteomes" id="UP000233256"/>
    </source>
</evidence>
<feature type="transmembrane region" description="Helical" evidence="7">
    <location>
        <begin position="73"/>
        <end position="92"/>
    </location>
</feature>
<dbReference type="GO" id="GO:0043190">
    <property type="term" value="C:ATP-binding cassette (ABC) transporter complex"/>
    <property type="evidence" value="ECO:0007669"/>
    <property type="project" value="InterPro"/>
</dbReference>
<keyword evidence="4 7" id="KW-1133">Transmembrane helix</keyword>
<evidence type="ECO:0000256" key="3">
    <source>
        <dbReference type="ARBA" id="ARBA00022692"/>
    </source>
</evidence>
<dbReference type="GO" id="GO:0055085">
    <property type="term" value="P:transmembrane transport"/>
    <property type="evidence" value="ECO:0007669"/>
    <property type="project" value="InterPro"/>
</dbReference>
<dbReference type="AlphaFoldDB" id="A0A2N1PS89"/>
<evidence type="ECO:0000256" key="4">
    <source>
        <dbReference type="ARBA" id="ARBA00022989"/>
    </source>
</evidence>
<keyword evidence="5 7" id="KW-0472">Membrane</keyword>
<evidence type="ECO:0000256" key="6">
    <source>
        <dbReference type="RuleBase" id="RU003943"/>
    </source>
</evidence>
<dbReference type="PANTHER" id="PTHR30477:SF18">
    <property type="entry name" value="METAL TRANSPORT SYSTEM MEMBRANE PROTEIN CT_417-RELATED"/>
    <property type="match status" value="1"/>
</dbReference>